<feature type="compositionally biased region" description="Gly residues" evidence="3">
    <location>
        <begin position="187"/>
        <end position="197"/>
    </location>
</feature>
<dbReference type="RefSeq" id="WP_344333268.1">
    <property type="nucleotide sequence ID" value="NZ_BAAAKJ010000131.1"/>
</dbReference>
<dbReference type="EMBL" id="BAAAKJ010000131">
    <property type="protein sequence ID" value="GAA1392957.1"/>
    <property type="molecule type" value="Genomic_DNA"/>
</dbReference>
<evidence type="ECO:0000313" key="4">
    <source>
        <dbReference type="EMBL" id="GAA1392957.1"/>
    </source>
</evidence>
<comment type="caution">
    <text evidence="4">The sequence shown here is derived from an EMBL/GenBank/DDBJ whole genome shotgun (WGS) entry which is preliminary data.</text>
</comment>
<feature type="region of interest" description="Disordered" evidence="3">
    <location>
        <begin position="180"/>
        <end position="199"/>
    </location>
</feature>
<dbReference type="PRINTS" id="PR00359">
    <property type="entry name" value="BP450"/>
</dbReference>
<comment type="similarity">
    <text evidence="1 2">Belongs to the cytochrome P450 family.</text>
</comment>
<evidence type="ECO:0000256" key="2">
    <source>
        <dbReference type="RuleBase" id="RU000461"/>
    </source>
</evidence>
<proteinExistence type="inferred from homology"/>
<keyword evidence="2" id="KW-0408">Iron</keyword>
<dbReference type="Proteomes" id="UP001499863">
    <property type="component" value="Unassembled WGS sequence"/>
</dbReference>
<dbReference type="InterPro" id="IPR001128">
    <property type="entry name" value="Cyt_P450"/>
</dbReference>
<accession>A0ABP4IKU3</accession>
<name>A0ABP4IKU3_9ACTN</name>
<keyword evidence="2" id="KW-0479">Metal-binding</keyword>
<organism evidence="4 5">
    <name type="scientific">Kitasatospora putterlickiae</name>
    <dbReference type="NCBI Taxonomy" id="221725"/>
    <lineage>
        <taxon>Bacteria</taxon>
        <taxon>Bacillati</taxon>
        <taxon>Actinomycetota</taxon>
        <taxon>Actinomycetes</taxon>
        <taxon>Kitasatosporales</taxon>
        <taxon>Streptomycetaceae</taxon>
        <taxon>Kitasatospora</taxon>
    </lineage>
</organism>
<dbReference type="SUPFAM" id="SSF48264">
    <property type="entry name" value="Cytochrome P450"/>
    <property type="match status" value="1"/>
</dbReference>
<dbReference type="Pfam" id="PF00067">
    <property type="entry name" value="p450"/>
    <property type="match status" value="1"/>
</dbReference>
<evidence type="ECO:0000313" key="5">
    <source>
        <dbReference type="Proteomes" id="UP001499863"/>
    </source>
</evidence>
<dbReference type="InterPro" id="IPR036396">
    <property type="entry name" value="Cyt_P450_sf"/>
</dbReference>
<gene>
    <name evidence="4" type="ORF">GCM10009639_25350</name>
</gene>
<dbReference type="PROSITE" id="PS00086">
    <property type="entry name" value="CYTOCHROME_P450"/>
    <property type="match status" value="1"/>
</dbReference>
<dbReference type="Gene3D" id="1.10.630.10">
    <property type="entry name" value="Cytochrome P450"/>
    <property type="match status" value="1"/>
</dbReference>
<keyword evidence="2" id="KW-0503">Monooxygenase</keyword>
<protein>
    <submittedName>
        <fullName evidence="4">Cytochrome P450</fullName>
    </submittedName>
</protein>
<dbReference type="PANTHER" id="PTHR46696:SF1">
    <property type="entry name" value="CYTOCHROME P450 YJIB-RELATED"/>
    <property type="match status" value="1"/>
</dbReference>
<dbReference type="PANTHER" id="PTHR46696">
    <property type="entry name" value="P450, PUTATIVE (EUROFUNG)-RELATED"/>
    <property type="match status" value="1"/>
</dbReference>
<dbReference type="InterPro" id="IPR017972">
    <property type="entry name" value="Cyt_P450_CS"/>
</dbReference>
<dbReference type="CDD" id="cd11029">
    <property type="entry name" value="CYP107-like"/>
    <property type="match status" value="1"/>
</dbReference>
<keyword evidence="2" id="KW-0560">Oxidoreductase</keyword>
<sequence>MRADHPHTEHGDADPEFADGRFYADPHAAYRRWRAEGGVRKVRFGGAAGLEGWVVTGHAACRTALADPRLSKQAVTEAFARHVGNSEGGPGRDLMTHMLNSDPPEHTRLRKLVQQAYTGRQVATLRPMVERHVGALLDRLDGLESAELISEFALPLPLAVVFELFGAPQADRENLRVRGHAVDTGPEGDGGSDGGADGEVSVETAEGMADYLRALVDHKRTHPGDDLISGLLAAQADGDRLTEAEITSMAFLLAIAGHQSTVNLIANGIHALLGHTGQLAALRADPELLPGAIEEVLRYESPFGIASLRRTTGPVTIAGTTIPAGEFVQIALLAANRDPAVFADPDRFDITRPDATRHLAFGHGIHHCLGARLGRLQAEVAFGELLRRFPALRLAEPAAAARWQENPRHRGLLSLRVLLR</sequence>
<evidence type="ECO:0000256" key="3">
    <source>
        <dbReference type="SAM" id="MobiDB-lite"/>
    </source>
</evidence>
<reference evidence="5" key="1">
    <citation type="journal article" date="2019" name="Int. J. Syst. Evol. Microbiol.">
        <title>The Global Catalogue of Microorganisms (GCM) 10K type strain sequencing project: providing services to taxonomists for standard genome sequencing and annotation.</title>
        <authorList>
            <consortium name="The Broad Institute Genomics Platform"/>
            <consortium name="The Broad Institute Genome Sequencing Center for Infectious Disease"/>
            <person name="Wu L."/>
            <person name="Ma J."/>
        </authorList>
    </citation>
    <scope>NUCLEOTIDE SEQUENCE [LARGE SCALE GENOMIC DNA]</scope>
    <source>
        <strain evidence="5">JCM 12393</strain>
    </source>
</reference>
<keyword evidence="5" id="KW-1185">Reference proteome</keyword>
<keyword evidence="2" id="KW-0349">Heme</keyword>
<dbReference type="InterPro" id="IPR002397">
    <property type="entry name" value="Cyt_P450_B"/>
</dbReference>
<evidence type="ECO:0000256" key="1">
    <source>
        <dbReference type="ARBA" id="ARBA00010617"/>
    </source>
</evidence>